<reference evidence="2 3" key="1">
    <citation type="submission" date="2024-01" db="EMBL/GenBank/DDBJ databases">
        <title>The genomes of 5 underutilized Papilionoideae crops provide insights into root nodulation and disease resistanc.</title>
        <authorList>
            <person name="Jiang F."/>
        </authorList>
    </citation>
    <scope>NUCLEOTIDE SEQUENCE [LARGE SCALE GENOMIC DNA]</scope>
    <source>
        <strain evidence="2">JINMINGXINNONG_FW02</strain>
        <tissue evidence="2">Leaves</tissue>
    </source>
</reference>
<gene>
    <name evidence="2" type="ORF">VNO80_25206</name>
</gene>
<evidence type="ECO:0000313" key="3">
    <source>
        <dbReference type="Proteomes" id="UP001374584"/>
    </source>
</evidence>
<sequence>MSRRGASLARISQGEFDGAAEVWVRDATGEVSGGGDRQHYGRRFSTVDVRRDKSRVATPSLSANDVVGVGTPVTRARTKAAAAKPSEGDPMVEEEKTGEGAPITEKSVASISDGHIGKGGLTTCEAGGRRLPAAIPLPAPLSNLRETRSLQFYWVERQGSVVRKVGRNEGQGQRVL</sequence>
<dbReference type="EMBL" id="JAYMYR010000009">
    <property type="protein sequence ID" value="KAK7342261.1"/>
    <property type="molecule type" value="Genomic_DNA"/>
</dbReference>
<dbReference type="Proteomes" id="UP001374584">
    <property type="component" value="Unassembled WGS sequence"/>
</dbReference>
<proteinExistence type="predicted"/>
<protein>
    <submittedName>
        <fullName evidence="2">Uncharacterized protein</fullName>
    </submittedName>
</protein>
<keyword evidence="3" id="KW-1185">Reference proteome</keyword>
<comment type="caution">
    <text evidence="2">The sequence shown here is derived from an EMBL/GenBank/DDBJ whole genome shotgun (WGS) entry which is preliminary data.</text>
</comment>
<accession>A0AAN9QPX7</accession>
<organism evidence="2 3">
    <name type="scientific">Phaseolus coccineus</name>
    <name type="common">Scarlet runner bean</name>
    <name type="synonym">Phaseolus multiflorus</name>
    <dbReference type="NCBI Taxonomy" id="3886"/>
    <lineage>
        <taxon>Eukaryota</taxon>
        <taxon>Viridiplantae</taxon>
        <taxon>Streptophyta</taxon>
        <taxon>Embryophyta</taxon>
        <taxon>Tracheophyta</taxon>
        <taxon>Spermatophyta</taxon>
        <taxon>Magnoliopsida</taxon>
        <taxon>eudicotyledons</taxon>
        <taxon>Gunneridae</taxon>
        <taxon>Pentapetalae</taxon>
        <taxon>rosids</taxon>
        <taxon>fabids</taxon>
        <taxon>Fabales</taxon>
        <taxon>Fabaceae</taxon>
        <taxon>Papilionoideae</taxon>
        <taxon>50 kb inversion clade</taxon>
        <taxon>NPAAA clade</taxon>
        <taxon>indigoferoid/millettioid clade</taxon>
        <taxon>Phaseoleae</taxon>
        <taxon>Phaseolus</taxon>
    </lineage>
</organism>
<evidence type="ECO:0000313" key="2">
    <source>
        <dbReference type="EMBL" id="KAK7342261.1"/>
    </source>
</evidence>
<name>A0AAN9QPX7_PHACN</name>
<feature type="region of interest" description="Disordered" evidence="1">
    <location>
        <begin position="80"/>
        <end position="106"/>
    </location>
</feature>
<evidence type="ECO:0000256" key="1">
    <source>
        <dbReference type="SAM" id="MobiDB-lite"/>
    </source>
</evidence>
<dbReference type="AlphaFoldDB" id="A0AAN9QPX7"/>